<dbReference type="AlphaFoldDB" id="A0A0R2B7B3"/>
<comment type="caution">
    <text evidence="1">The sequence shown here is derived from an EMBL/GenBank/DDBJ whole genome shotgun (WGS) entry which is preliminary data.</text>
</comment>
<dbReference type="PATRIC" id="fig|1423733.4.peg.3503"/>
<dbReference type="InterPro" id="IPR038084">
    <property type="entry name" value="PduO/GlcC-like_sf"/>
</dbReference>
<name>A0A0R2B7B3_SECCO</name>
<dbReference type="PANTHER" id="PTHR34309">
    <property type="entry name" value="SLR1406 PROTEIN"/>
    <property type="match status" value="1"/>
</dbReference>
<dbReference type="EMBL" id="AYYR01000075">
    <property type="protein sequence ID" value="KRM74530.1"/>
    <property type="molecule type" value="Genomic_DNA"/>
</dbReference>
<dbReference type="InterPro" id="IPR052517">
    <property type="entry name" value="GlcG_carb_metab_protein"/>
</dbReference>
<evidence type="ECO:0000313" key="2">
    <source>
        <dbReference type="Proteomes" id="UP000051845"/>
    </source>
</evidence>
<organism evidence="1 2">
    <name type="scientific">Secundilactobacillus collinoides DSM 20515 = JCM 1123</name>
    <dbReference type="NCBI Taxonomy" id="1423733"/>
    <lineage>
        <taxon>Bacteria</taxon>
        <taxon>Bacillati</taxon>
        <taxon>Bacillota</taxon>
        <taxon>Bacilli</taxon>
        <taxon>Lactobacillales</taxon>
        <taxon>Lactobacillaceae</taxon>
        <taxon>Secundilactobacillus</taxon>
    </lineage>
</organism>
<protein>
    <submittedName>
        <fullName evidence="1">ATP cob(I)alamin adenosyltransferase</fullName>
    </submittedName>
</protein>
<accession>A0A0R2B7B3</accession>
<evidence type="ECO:0000313" key="1">
    <source>
        <dbReference type="EMBL" id="KRM74530.1"/>
    </source>
</evidence>
<dbReference type="SUPFAM" id="SSF143744">
    <property type="entry name" value="GlcG-like"/>
    <property type="match status" value="1"/>
</dbReference>
<dbReference type="Proteomes" id="UP000051845">
    <property type="component" value="Unassembled WGS sequence"/>
</dbReference>
<reference evidence="1 2" key="1">
    <citation type="journal article" date="2015" name="Genome Announc.">
        <title>Expanding the biotechnology potential of lactobacilli through comparative genomics of 213 strains and associated genera.</title>
        <authorList>
            <person name="Sun Z."/>
            <person name="Harris H.M."/>
            <person name="McCann A."/>
            <person name="Guo C."/>
            <person name="Argimon S."/>
            <person name="Zhang W."/>
            <person name="Yang X."/>
            <person name="Jeffery I.B."/>
            <person name="Cooney J.C."/>
            <person name="Kagawa T.F."/>
            <person name="Liu W."/>
            <person name="Song Y."/>
            <person name="Salvetti E."/>
            <person name="Wrobel A."/>
            <person name="Rasinkangas P."/>
            <person name="Parkhill J."/>
            <person name="Rea M.C."/>
            <person name="O'Sullivan O."/>
            <person name="Ritari J."/>
            <person name="Douillard F.P."/>
            <person name="Paul Ross R."/>
            <person name="Yang R."/>
            <person name="Briner A.E."/>
            <person name="Felis G.E."/>
            <person name="de Vos W.M."/>
            <person name="Barrangou R."/>
            <person name="Klaenhammer T.R."/>
            <person name="Caufield P.W."/>
            <person name="Cui Y."/>
            <person name="Zhang H."/>
            <person name="O'Toole P.W."/>
        </authorList>
    </citation>
    <scope>NUCLEOTIDE SEQUENCE [LARGE SCALE GENOMIC DNA]</scope>
    <source>
        <strain evidence="1 2">DSM 20515</strain>
    </source>
</reference>
<dbReference type="GO" id="GO:0016740">
    <property type="term" value="F:transferase activity"/>
    <property type="evidence" value="ECO:0007669"/>
    <property type="project" value="UniProtKB-KW"/>
</dbReference>
<keyword evidence="1" id="KW-0808">Transferase</keyword>
<proteinExistence type="predicted"/>
<dbReference type="PANTHER" id="PTHR34309:SF1">
    <property type="entry name" value="PROTEIN GLCG"/>
    <property type="match status" value="1"/>
</dbReference>
<dbReference type="InterPro" id="IPR005624">
    <property type="entry name" value="PduO/GlcC-like"/>
</dbReference>
<dbReference type="Gene3D" id="3.30.450.150">
    <property type="entry name" value="Haem-degrading domain"/>
    <property type="match status" value="1"/>
</dbReference>
<gene>
    <name evidence="1" type="ORF">FC82_GL003375</name>
</gene>
<dbReference type="Pfam" id="PF03928">
    <property type="entry name" value="HbpS-like"/>
    <property type="match status" value="1"/>
</dbReference>
<sequence>MEKVIQTAVNRANDFDIGVTIVIMRDNQVVQMSYHMPNANLVSSTLARKKAWSALAMMDATINLSKEVQPGADLYQIETMMGGKLTSFGGGIPLKVDGHIIGAIGVSGGTVKQDQAICETAVDTFVKESE</sequence>